<comment type="caution">
    <text evidence="1">The sequence shown here is derived from an EMBL/GenBank/DDBJ whole genome shotgun (WGS) entry which is preliminary data.</text>
</comment>
<dbReference type="EMBL" id="AVBC01000014">
    <property type="protein sequence ID" value="ERL52944.1"/>
    <property type="molecule type" value="Genomic_DNA"/>
</dbReference>
<evidence type="ECO:0000313" key="2">
    <source>
        <dbReference type="Proteomes" id="UP000019113"/>
    </source>
</evidence>
<evidence type="ECO:0000313" key="1">
    <source>
        <dbReference type="EMBL" id="ERL52944.1"/>
    </source>
</evidence>
<dbReference type="AlphaFoldDB" id="W1NBM6"/>
<dbReference type="PATRIC" id="fig|1178482.3.peg.627"/>
<protein>
    <submittedName>
        <fullName evidence="1">Uncharacterized protein</fullName>
    </submittedName>
</protein>
<name>W1NBM6_9GAMM</name>
<dbReference type="RefSeq" id="WP_021817571.1">
    <property type="nucleotide sequence ID" value="NZ_AVBC01000014.1"/>
</dbReference>
<organism evidence="1 2">
    <name type="scientific">Halomonas huangheensis</name>
    <dbReference type="NCBI Taxonomy" id="1178482"/>
    <lineage>
        <taxon>Bacteria</taxon>
        <taxon>Pseudomonadati</taxon>
        <taxon>Pseudomonadota</taxon>
        <taxon>Gammaproteobacteria</taxon>
        <taxon>Oceanospirillales</taxon>
        <taxon>Halomonadaceae</taxon>
        <taxon>Halomonas</taxon>
    </lineage>
</organism>
<proteinExistence type="predicted"/>
<sequence>MAFYIILAAMAAFTAATGFAAWRLDRAYQSDVKELRKFAHQYLDSRQ</sequence>
<accession>W1NBM6</accession>
<dbReference type="Proteomes" id="UP000019113">
    <property type="component" value="Unassembled WGS sequence"/>
</dbReference>
<gene>
    <name evidence="1" type="ORF">BJB45_16825</name>
</gene>
<keyword evidence="2" id="KW-1185">Reference proteome</keyword>
<reference evidence="1 2" key="1">
    <citation type="submission" date="2013-08" db="EMBL/GenBank/DDBJ databases">
        <title>draft genome of Halomonas huanghegensis, strain BJGMM-B45T.</title>
        <authorList>
            <person name="Miao C."/>
            <person name="Wan Y."/>
            <person name="Jin W."/>
        </authorList>
    </citation>
    <scope>NUCLEOTIDE SEQUENCE [LARGE SCALE GENOMIC DNA]</scope>
    <source>
        <strain evidence="1 2">BJGMM-B45</strain>
    </source>
</reference>